<evidence type="ECO:0000259" key="1">
    <source>
        <dbReference type="PROSITE" id="PS50995"/>
    </source>
</evidence>
<evidence type="ECO:0000313" key="2">
    <source>
        <dbReference type="EMBL" id="MBA2113676.1"/>
    </source>
</evidence>
<sequence length="161" mass="18502">MVLRAFPLLNTFRMNWKKDDQLCFHLGVAMRKISRIYAEGLAAYEVTPAQLFMLSCLDSRNGQKPSELAEEVQLDASSMTGLLDRTEKAQLIRRMRDPADRRALRIYLTPQGTETLQRLKPVIKQLQEKVHEDFFGDYSDEQVACFLEMLRNAGSSLDRSS</sequence>
<dbReference type="InterPro" id="IPR036390">
    <property type="entry name" value="WH_DNA-bd_sf"/>
</dbReference>
<proteinExistence type="predicted"/>
<name>A0A7V9A682_9BACT</name>
<evidence type="ECO:0000313" key="3">
    <source>
        <dbReference type="Proteomes" id="UP000551616"/>
    </source>
</evidence>
<dbReference type="GO" id="GO:0006950">
    <property type="term" value="P:response to stress"/>
    <property type="evidence" value="ECO:0007669"/>
    <property type="project" value="TreeGrafter"/>
</dbReference>
<dbReference type="InterPro" id="IPR000835">
    <property type="entry name" value="HTH_MarR-typ"/>
</dbReference>
<feature type="domain" description="HTH marR-type" evidence="1">
    <location>
        <begin position="19"/>
        <end position="155"/>
    </location>
</feature>
<dbReference type="GO" id="GO:0003700">
    <property type="term" value="F:DNA-binding transcription factor activity"/>
    <property type="evidence" value="ECO:0007669"/>
    <property type="project" value="InterPro"/>
</dbReference>
<dbReference type="Pfam" id="PF01047">
    <property type="entry name" value="MarR"/>
    <property type="match status" value="1"/>
</dbReference>
<dbReference type="AlphaFoldDB" id="A0A7V9A682"/>
<dbReference type="InterPro" id="IPR039422">
    <property type="entry name" value="MarR/SlyA-like"/>
</dbReference>
<dbReference type="PRINTS" id="PR00598">
    <property type="entry name" value="HTHMARR"/>
</dbReference>
<dbReference type="Proteomes" id="UP000551616">
    <property type="component" value="Unassembled WGS sequence"/>
</dbReference>
<protein>
    <submittedName>
        <fullName evidence="2">HTH-type transcriptional regulator SarZ</fullName>
    </submittedName>
</protein>
<dbReference type="PANTHER" id="PTHR33164">
    <property type="entry name" value="TRANSCRIPTIONAL REGULATOR, MARR FAMILY"/>
    <property type="match status" value="1"/>
</dbReference>
<dbReference type="SMART" id="SM00347">
    <property type="entry name" value="HTH_MARR"/>
    <property type="match status" value="1"/>
</dbReference>
<dbReference type="PROSITE" id="PS50995">
    <property type="entry name" value="HTH_MARR_2"/>
    <property type="match status" value="1"/>
</dbReference>
<comment type="caution">
    <text evidence="2">The sequence shown here is derived from an EMBL/GenBank/DDBJ whole genome shotgun (WGS) entry which is preliminary data.</text>
</comment>
<dbReference type="SUPFAM" id="SSF46785">
    <property type="entry name" value="Winged helix' DNA-binding domain"/>
    <property type="match status" value="1"/>
</dbReference>
<reference evidence="2 3" key="1">
    <citation type="submission" date="2020-05" db="EMBL/GenBank/DDBJ databases">
        <title>Bremerella alba sp. nov., a novel planctomycete isolated from the surface of the macroalga Fucus spiralis.</title>
        <authorList>
            <person name="Godinho O."/>
            <person name="Botelho R."/>
            <person name="Albuquerque L."/>
            <person name="Wiegand S."/>
            <person name="Da Costa M.S."/>
            <person name="Lobo-Da-Cunha A."/>
            <person name="Jogler C."/>
            <person name="Lage O.M."/>
        </authorList>
    </citation>
    <scope>NUCLEOTIDE SEQUENCE [LARGE SCALE GENOMIC DNA]</scope>
    <source>
        <strain evidence="2 3">FF15</strain>
    </source>
</reference>
<dbReference type="Gene3D" id="1.10.10.10">
    <property type="entry name" value="Winged helix-like DNA-binding domain superfamily/Winged helix DNA-binding domain"/>
    <property type="match status" value="1"/>
</dbReference>
<dbReference type="EMBL" id="JABRWO010000002">
    <property type="protein sequence ID" value="MBA2113676.1"/>
    <property type="molecule type" value="Genomic_DNA"/>
</dbReference>
<keyword evidence="3" id="KW-1185">Reference proteome</keyword>
<dbReference type="PANTHER" id="PTHR33164:SF43">
    <property type="entry name" value="HTH-TYPE TRANSCRIPTIONAL REPRESSOR YETL"/>
    <property type="match status" value="1"/>
</dbReference>
<gene>
    <name evidence="2" type="primary">sarZ</name>
    <name evidence="2" type="ORF">HOV93_08270</name>
</gene>
<organism evidence="2 3">
    <name type="scientific">Bremerella alba</name>
    <dbReference type="NCBI Taxonomy" id="980252"/>
    <lineage>
        <taxon>Bacteria</taxon>
        <taxon>Pseudomonadati</taxon>
        <taxon>Planctomycetota</taxon>
        <taxon>Planctomycetia</taxon>
        <taxon>Pirellulales</taxon>
        <taxon>Pirellulaceae</taxon>
        <taxon>Bremerella</taxon>
    </lineage>
</organism>
<accession>A0A7V9A682</accession>
<dbReference type="InterPro" id="IPR036388">
    <property type="entry name" value="WH-like_DNA-bd_sf"/>
</dbReference>